<keyword evidence="2" id="KW-0963">Cytoplasm</keyword>
<dbReference type="HAMAP" id="MF_00296">
    <property type="entry name" value="MetX_acyltransf"/>
    <property type="match status" value="1"/>
</dbReference>
<feature type="domain" description="AB hydrolase-1" evidence="4">
    <location>
        <begin position="36"/>
        <end position="328"/>
    </location>
</feature>
<comment type="pathway">
    <text evidence="2">Amino-acid biosynthesis; L-methionine biosynthesis via de novo pathway; O-acetyl-L-homoserine from L-homoserine: step 1/1.</text>
</comment>
<keyword evidence="2" id="KW-0028">Amino-acid biosynthesis</keyword>
<feature type="active site" evidence="2 3">
    <location>
        <position position="324"/>
    </location>
</feature>
<evidence type="ECO:0000256" key="2">
    <source>
        <dbReference type="HAMAP-Rule" id="MF_00296"/>
    </source>
</evidence>
<comment type="similarity">
    <text evidence="2">Belongs to the AB hydrolase superfamily. MetX family.</text>
</comment>
<dbReference type="NCBIfam" id="TIGR01392">
    <property type="entry name" value="homoserO_Ac_trn"/>
    <property type="match status" value="1"/>
</dbReference>
<feature type="active site" evidence="2 3">
    <location>
        <position position="295"/>
    </location>
</feature>
<evidence type="ECO:0000259" key="4">
    <source>
        <dbReference type="Pfam" id="PF00561"/>
    </source>
</evidence>
<dbReference type="EC" id="2.3.1.31" evidence="2"/>
<dbReference type="UniPathway" id="UPA00051">
    <property type="reaction ID" value="UER00074"/>
</dbReference>
<dbReference type="PIRSF" id="PIRSF000443">
    <property type="entry name" value="Homoser_Ac_trans"/>
    <property type="match status" value="1"/>
</dbReference>
<dbReference type="NCBIfam" id="NF001209">
    <property type="entry name" value="PRK00175.1"/>
    <property type="match status" value="1"/>
</dbReference>
<dbReference type="OrthoDB" id="9800754at2"/>
<dbReference type="EMBL" id="PDEQ01000002">
    <property type="protein sequence ID" value="PEN14668.1"/>
    <property type="molecule type" value="Genomic_DNA"/>
</dbReference>
<dbReference type="Pfam" id="PF00561">
    <property type="entry name" value="Abhydrolase_1"/>
    <property type="match status" value="1"/>
</dbReference>
<evidence type="ECO:0000313" key="6">
    <source>
        <dbReference type="Proteomes" id="UP000220102"/>
    </source>
</evidence>
<dbReference type="GO" id="GO:0009092">
    <property type="term" value="P:homoserine metabolic process"/>
    <property type="evidence" value="ECO:0007669"/>
    <property type="project" value="TreeGrafter"/>
</dbReference>
<comment type="subcellular location">
    <subcellularLocation>
        <location evidence="2">Cytoplasm</location>
    </subcellularLocation>
</comment>
<dbReference type="InterPro" id="IPR029058">
    <property type="entry name" value="AB_hydrolase_fold"/>
</dbReference>
<evidence type="ECO:0000256" key="1">
    <source>
        <dbReference type="ARBA" id="ARBA00022679"/>
    </source>
</evidence>
<reference evidence="5 6" key="1">
    <citation type="submission" date="2017-10" db="EMBL/GenBank/DDBJ databases">
        <title>Draft genome of Longibacter Salinarum.</title>
        <authorList>
            <person name="Goh K.M."/>
            <person name="Shamsir M.S."/>
            <person name="Lim S.W."/>
        </authorList>
    </citation>
    <scope>NUCLEOTIDE SEQUENCE [LARGE SCALE GENOMIC DNA]</scope>
    <source>
        <strain evidence="5 6">KCTC 52045</strain>
    </source>
</reference>
<dbReference type="GO" id="GO:0009086">
    <property type="term" value="P:methionine biosynthetic process"/>
    <property type="evidence" value="ECO:0007669"/>
    <property type="project" value="UniProtKB-UniRule"/>
</dbReference>
<dbReference type="AlphaFoldDB" id="A0A2A8D200"/>
<sequence length="378" mass="41178">MSSRTFDRHGLESGAVLKDAIVEYETWGTLNEAGTNAIVVCHALTGDAHADDWWEHLIGPGRPIDTDRYFVVCANTIGSPYGTASPLSLNPDTGERYGATFPQATVRDTVRLHHRLLWSLGVRRVAAVVGGSMGGMQVLEWAVSGSFVQTIVPIAVGGRHSPWQIGWSEAQRQAIMADPNWNGGQYTDDARPSRGLSAARMMAMVSYRSRGSFEQRFGRRLQSNNGSSSADAAPFEVESYLRYQGRKLDDRFDANCYVHLTRQMDSHDISRGRGAYEDVLASIEQPALVIGISSDVLYPVEEQEELASLLPNASLHVVDSPHGHDGFLIEQDAIAEVLHPWLETHSRPSAQGASTFSVEANVSSVPRAPLSKSSTSGS</sequence>
<dbReference type="Proteomes" id="UP000220102">
    <property type="component" value="Unassembled WGS sequence"/>
</dbReference>
<feature type="binding site" evidence="2">
    <location>
        <position position="325"/>
    </location>
    <ligand>
        <name>substrate</name>
    </ligand>
</feature>
<feature type="binding site" evidence="2">
    <location>
        <position position="200"/>
    </location>
    <ligand>
        <name>substrate</name>
    </ligand>
</feature>
<dbReference type="PANTHER" id="PTHR32268:SF11">
    <property type="entry name" value="HOMOSERINE O-ACETYLTRANSFERASE"/>
    <property type="match status" value="1"/>
</dbReference>
<feature type="active site" description="Nucleophile" evidence="2 3">
    <location>
        <position position="132"/>
    </location>
</feature>
<evidence type="ECO:0000256" key="3">
    <source>
        <dbReference type="PIRSR" id="PIRSR000443-1"/>
    </source>
</evidence>
<name>A0A2A8D200_9BACT</name>
<dbReference type="PANTHER" id="PTHR32268">
    <property type="entry name" value="HOMOSERINE O-ACETYLTRANSFERASE"/>
    <property type="match status" value="1"/>
</dbReference>
<proteinExistence type="inferred from homology"/>
<evidence type="ECO:0000313" key="5">
    <source>
        <dbReference type="EMBL" id="PEN14668.1"/>
    </source>
</evidence>
<dbReference type="Gene3D" id="3.40.50.1820">
    <property type="entry name" value="alpha/beta hydrolase"/>
    <property type="match status" value="1"/>
</dbReference>
<dbReference type="InterPro" id="IPR000073">
    <property type="entry name" value="AB_hydrolase_1"/>
</dbReference>
<gene>
    <name evidence="5" type="primary">metX</name>
    <name evidence="2" type="synonym">metXA</name>
    <name evidence="5" type="ORF">CRI94_04990</name>
</gene>
<accession>A0A2A8D200</accession>
<comment type="caution">
    <text evidence="2">Lacks conserved residue(s) required for the propagation of feature annotation.</text>
</comment>
<comment type="subunit">
    <text evidence="2">Homodimer.</text>
</comment>
<comment type="caution">
    <text evidence="5">The sequence shown here is derived from an EMBL/GenBank/DDBJ whole genome shotgun (WGS) entry which is preliminary data.</text>
</comment>
<keyword evidence="1 2" id="KW-0808">Transferase</keyword>
<comment type="catalytic activity">
    <reaction evidence="2">
        <text>L-homoserine + acetyl-CoA = O-acetyl-L-homoserine + CoA</text>
        <dbReference type="Rhea" id="RHEA:13701"/>
        <dbReference type="ChEBI" id="CHEBI:57287"/>
        <dbReference type="ChEBI" id="CHEBI:57288"/>
        <dbReference type="ChEBI" id="CHEBI:57476"/>
        <dbReference type="ChEBI" id="CHEBI:57716"/>
        <dbReference type="EC" id="2.3.1.31"/>
    </reaction>
</comment>
<organism evidence="5 6">
    <name type="scientific">Longibacter salinarum</name>
    <dbReference type="NCBI Taxonomy" id="1850348"/>
    <lineage>
        <taxon>Bacteria</taxon>
        <taxon>Pseudomonadati</taxon>
        <taxon>Rhodothermota</taxon>
        <taxon>Rhodothermia</taxon>
        <taxon>Rhodothermales</taxon>
        <taxon>Salisaetaceae</taxon>
        <taxon>Longibacter</taxon>
    </lineage>
</organism>
<protein>
    <recommendedName>
        <fullName evidence="2">Homoserine O-acetyltransferase</fullName>
        <shortName evidence="2">HAT</shortName>
        <ecNumber evidence="2">2.3.1.31</ecNumber>
    </recommendedName>
    <alternativeName>
        <fullName evidence="2">Homoserine transacetylase</fullName>
        <shortName evidence="2">HTA</shortName>
    </alternativeName>
</protein>
<comment type="function">
    <text evidence="2">Transfers an acetyl group from acetyl-CoA to L-homoserine, forming acetyl-L-homoserine.</text>
</comment>
<dbReference type="GO" id="GO:0004414">
    <property type="term" value="F:homoserine O-acetyltransferase activity"/>
    <property type="evidence" value="ECO:0007669"/>
    <property type="project" value="UniProtKB-UniRule"/>
</dbReference>
<keyword evidence="6" id="KW-1185">Reference proteome</keyword>
<keyword evidence="2" id="KW-0012">Acyltransferase</keyword>
<dbReference type="SUPFAM" id="SSF53474">
    <property type="entry name" value="alpha/beta-Hydrolases"/>
    <property type="match status" value="1"/>
</dbReference>
<dbReference type="InterPro" id="IPR008220">
    <property type="entry name" value="HAT_MetX-like"/>
</dbReference>
<dbReference type="RefSeq" id="WP_098074838.1">
    <property type="nucleotide sequence ID" value="NZ_PDEQ01000002.1"/>
</dbReference>
<dbReference type="GO" id="GO:0005737">
    <property type="term" value="C:cytoplasm"/>
    <property type="evidence" value="ECO:0007669"/>
    <property type="project" value="UniProtKB-SubCell"/>
</dbReference>
<keyword evidence="2" id="KW-0486">Methionine biosynthesis</keyword>